<dbReference type="EMBL" id="JTDE01021499">
    <property type="protein sequence ID" value="KAF7232848.1"/>
    <property type="molecule type" value="Genomic_DNA"/>
</dbReference>
<proteinExistence type="predicted"/>
<dbReference type="Gene3D" id="2.40.128.620">
    <property type="match status" value="2"/>
</dbReference>
<feature type="compositionally biased region" description="Low complexity" evidence="8">
    <location>
        <begin position="497"/>
        <end position="522"/>
    </location>
</feature>
<protein>
    <submittedName>
        <fullName evidence="10">Uncharacterized protein</fullName>
    </submittedName>
</protein>
<keyword evidence="9" id="KW-0732">Signal</keyword>
<evidence type="ECO:0000313" key="11">
    <source>
        <dbReference type="Proteomes" id="UP000822476"/>
    </source>
</evidence>
<feature type="compositionally biased region" description="Polar residues" evidence="8">
    <location>
        <begin position="524"/>
        <end position="557"/>
    </location>
</feature>
<keyword evidence="11" id="KW-1185">Reference proteome</keyword>
<evidence type="ECO:0000256" key="2">
    <source>
        <dbReference type="ARBA" id="ARBA00022692"/>
    </source>
</evidence>
<keyword evidence="5" id="KW-0472">Membrane</keyword>
<dbReference type="GO" id="GO:0016192">
    <property type="term" value="P:vesicle-mediated transport"/>
    <property type="evidence" value="ECO:0007669"/>
    <property type="project" value="UniProtKB-ARBA"/>
</dbReference>
<evidence type="ECO:0000256" key="4">
    <source>
        <dbReference type="ARBA" id="ARBA00022989"/>
    </source>
</evidence>
<evidence type="ECO:0000256" key="7">
    <source>
        <dbReference type="PROSITE-ProRule" id="PRU00124"/>
    </source>
</evidence>
<dbReference type="Proteomes" id="UP000822476">
    <property type="component" value="Unassembled WGS sequence"/>
</dbReference>
<evidence type="ECO:0000256" key="3">
    <source>
        <dbReference type="ARBA" id="ARBA00022737"/>
    </source>
</evidence>
<evidence type="ECO:0000313" key="10">
    <source>
        <dbReference type="EMBL" id="KAF7232848.1"/>
    </source>
</evidence>
<dbReference type="CDD" id="cd00112">
    <property type="entry name" value="LDLa"/>
    <property type="match status" value="2"/>
</dbReference>
<gene>
    <name evidence="10" type="ORF">EG68_08338</name>
</gene>
<dbReference type="SMART" id="SM00192">
    <property type="entry name" value="LDLa"/>
    <property type="match status" value="3"/>
</dbReference>
<organism evidence="10 11">
    <name type="scientific">Paragonimus skrjabini miyazakii</name>
    <dbReference type="NCBI Taxonomy" id="59628"/>
    <lineage>
        <taxon>Eukaryota</taxon>
        <taxon>Metazoa</taxon>
        <taxon>Spiralia</taxon>
        <taxon>Lophotrochozoa</taxon>
        <taxon>Platyhelminthes</taxon>
        <taxon>Trematoda</taxon>
        <taxon>Digenea</taxon>
        <taxon>Plagiorchiida</taxon>
        <taxon>Troglotremata</taxon>
        <taxon>Troglotrematidae</taxon>
        <taxon>Paragonimus</taxon>
    </lineage>
</organism>
<dbReference type="InterPro" id="IPR050685">
    <property type="entry name" value="LDLR"/>
</dbReference>
<dbReference type="PROSITE" id="PS50068">
    <property type="entry name" value="LDLRA_2"/>
    <property type="match status" value="2"/>
</dbReference>
<dbReference type="OrthoDB" id="6250509at2759"/>
<keyword evidence="6" id="KW-1015">Disulfide bond</keyword>
<comment type="caution">
    <text evidence="7">Lacks conserved residue(s) required for the propagation of feature annotation.</text>
</comment>
<dbReference type="Pfam" id="PF00057">
    <property type="entry name" value="Ldl_recept_a"/>
    <property type="match status" value="1"/>
</dbReference>
<evidence type="ECO:0000256" key="9">
    <source>
        <dbReference type="SAM" id="SignalP"/>
    </source>
</evidence>
<dbReference type="PANTHER" id="PTHR24270:SF62">
    <property type="entry name" value="LOW-DENSITY LIPOPROTEIN RECEPTOR-RELATED PROTEIN 2"/>
    <property type="match status" value="1"/>
</dbReference>
<keyword evidence="3" id="KW-0677">Repeat</keyword>
<keyword evidence="4" id="KW-1133">Transmembrane helix</keyword>
<comment type="caution">
    <text evidence="10">The sequence shown here is derived from an EMBL/GenBank/DDBJ whole genome shotgun (WGS) entry which is preliminary data.</text>
</comment>
<evidence type="ECO:0000256" key="1">
    <source>
        <dbReference type="ARBA" id="ARBA00004167"/>
    </source>
</evidence>
<dbReference type="PRINTS" id="PR00261">
    <property type="entry name" value="LDLRECEPTOR"/>
</dbReference>
<name>A0A8S9YCP1_9TREM</name>
<evidence type="ECO:0000256" key="5">
    <source>
        <dbReference type="ARBA" id="ARBA00023136"/>
    </source>
</evidence>
<dbReference type="PANTHER" id="PTHR24270">
    <property type="entry name" value="LOW-DENSITY LIPOPROTEIN RECEPTOR-RELATED"/>
    <property type="match status" value="1"/>
</dbReference>
<dbReference type="AlphaFoldDB" id="A0A8S9YCP1"/>
<evidence type="ECO:0000256" key="8">
    <source>
        <dbReference type="SAM" id="MobiDB-lite"/>
    </source>
</evidence>
<comment type="subcellular location">
    <subcellularLocation>
        <location evidence="1">Membrane</location>
        <topology evidence="1">Single-pass membrane protein</topology>
    </subcellularLocation>
</comment>
<keyword evidence="2" id="KW-0812">Transmembrane</keyword>
<feature type="signal peptide" evidence="9">
    <location>
        <begin position="1"/>
        <end position="22"/>
    </location>
</feature>
<reference evidence="10" key="1">
    <citation type="submission" date="2019-07" db="EMBL/GenBank/DDBJ databases">
        <title>Annotation for the trematode Paragonimus miyazaki's.</title>
        <authorList>
            <person name="Choi Y.-J."/>
        </authorList>
    </citation>
    <scope>NUCLEOTIDE SEQUENCE</scope>
    <source>
        <strain evidence="10">Japan</strain>
    </source>
</reference>
<sequence length="920" mass="102360">MHQTRILLSLCLQFLCWQTISCIPNSPSWQLLSHCRGEIRYETSPSRTDDNRGWHIDPEPPVHNYQIKKPWPGKLAGLIHHFWAFFPPPTRFASNNIRLIRLRIEKLILPNGYKLRLFTQEDTVTYTHGMANVELSIAASSVYVHILPSSRKNGPLRLVLKFSCIHAEPSTYLATHKLPVEMCKPLLWDSGFGLPEWACQTRFMKSVSEVQCLPFHEICDNVQNCLNGEEAKEMCHHELYTNDVIFPFNNHRHDWREEWISCSPGYRPCPRIPFSSDAEECIPAAWLCDGTEDCSNGIDESENWCHSNTPNSCPSETYACPADAKCLPYQLVCNENQDCFNGFDETQLACRWKINLIKSLYDEQQSGNSPPKVIIFPTSTKATPSNLSTTRLCKVTPVGCKNTTAAPLNVKWISSTVSSPVPTLTTTGLPESLSFQTTTEFAVSHSTASVSNDEVTGLFAAQPRLSSVFPVTTDESERRFDPTQASDLRNIPGATAPSGNSNSEISTSESTLTTLLSSSPGSVFSISTDSPPRQTTSSSNQTPPAGISATNENSQKSVTEIAVHRSNITMNSSPMVTESFLTDTPSTQTTGNPSEQHVPVMNDSIFSIMTSPEVDTPVLPANVSVELVEKTTETPSSSRTTNVYQTLTTEHPAVEQPRTFISWTIKNDTTVPADESSLFNLSDSNLEFVSYINDSKSRGLLRSPQKSPDWPQEGLVKVKNNNGKICVGILIPDGSEKLWVLVFHHVCEITQQMSVSLPWGTQQLTLHAYPPSLNASLLYTNQTNIDWLDWSPTAMPFEIFPDQTNQTTCQLVGFQSNVHDRLAALVRIPVTFTNCAHPNQMISKEFYTLVGCVHQNPCDLLRTGSFLVCSSADSSHIVGFVNLTSTCPWSESITWPIEIVPFTLDFLQWIRQTIGFRAVT</sequence>
<feature type="chain" id="PRO_5035858139" evidence="9">
    <location>
        <begin position="23"/>
        <end position="920"/>
    </location>
</feature>
<dbReference type="InterPro" id="IPR036055">
    <property type="entry name" value="LDL_receptor-like_sf"/>
</dbReference>
<evidence type="ECO:0000256" key="6">
    <source>
        <dbReference type="ARBA" id="ARBA00023157"/>
    </source>
</evidence>
<accession>A0A8S9YCP1</accession>
<feature type="region of interest" description="Disordered" evidence="8">
    <location>
        <begin position="470"/>
        <end position="557"/>
    </location>
</feature>
<dbReference type="GO" id="GO:0005886">
    <property type="term" value="C:plasma membrane"/>
    <property type="evidence" value="ECO:0007669"/>
    <property type="project" value="TreeGrafter"/>
</dbReference>
<dbReference type="SUPFAM" id="SSF57424">
    <property type="entry name" value="LDL receptor-like module"/>
    <property type="match status" value="2"/>
</dbReference>
<dbReference type="InterPro" id="IPR002172">
    <property type="entry name" value="LDrepeatLR_classA_rpt"/>
</dbReference>